<evidence type="ECO:0000313" key="2">
    <source>
        <dbReference type="EMBL" id="EKK00842.1"/>
    </source>
</evidence>
<sequence length="55" mass="6142">MLSKIFSQQKLRSHEPLSFASEGGRPIQCNGTSCTQVESSPQSQKTRTKRLAFKT</sequence>
<gene>
    <name evidence="2" type="ORF">RBSH_03868</name>
</gene>
<accession>K5D2P5</accession>
<name>K5D2P5_RHOBT</name>
<evidence type="ECO:0000313" key="3">
    <source>
        <dbReference type="Proteomes" id="UP000007993"/>
    </source>
</evidence>
<dbReference type="Proteomes" id="UP000007993">
    <property type="component" value="Unassembled WGS sequence"/>
</dbReference>
<evidence type="ECO:0000256" key="1">
    <source>
        <dbReference type="SAM" id="MobiDB-lite"/>
    </source>
</evidence>
<protein>
    <submittedName>
        <fullName evidence="2">Uncharacterized protein</fullName>
    </submittedName>
</protein>
<reference evidence="2 3" key="1">
    <citation type="journal article" date="2013" name="Mar. Genomics">
        <title>Expression of sulfatases in Rhodopirellula baltica and the diversity of sulfatases in the genus Rhodopirellula.</title>
        <authorList>
            <person name="Wegner C.E."/>
            <person name="Richter-Heitmann T."/>
            <person name="Klindworth A."/>
            <person name="Klockow C."/>
            <person name="Richter M."/>
            <person name="Achstetter T."/>
            <person name="Glockner F.O."/>
            <person name="Harder J."/>
        </authorList>
    </citation>
    <scope>NUCLEOTIDE SEQUENCE [LARGE SCALE GENOMIC DNA]</scope>
    <source>
        <strain evidence="2 3">SH28</strain>
    </source>
</reference>
<proteinExistence type="predicted"/>
<feature type="region of interest" description="Disordered" evidence="1">
    <location>
        <begin position="1"/>
        <end position="55"/>
    </location>
</feature>
<feature type="compositionally biased region" description="Basic residues" evidence="1">
    <location>
        <begin position="46"/>
        <end position="55"/>
    </location>
</feature>
<organism evidence="2 3">
    <name type="scientific">Rhodopirellula baltica SH28</name>
    <dbReference type="NCBI Taxonomy" id="993517"/>
    <lineage>
        <taxon>Bacteria</taxon>
        <taxon>Pseudomonadati</taxon>
        <taxon>Planctomycetota</taxon>
        <taxon>Planctomycetia</taxon>
        <taxon>Pirellulales</taxon>
        <taxon>Pirellulaceae</taxon>
        <taxon>Rhodopirellula</taxon>
    </lineage>
</organism>
<dbReference type="EMBL" id="AMCW01000112">
    <property type="protein sequence ID" value="EKK00842.1"/>
    <property type="molecule type" value="Genomic_DNA"/>
</dbReference>
<comment type="caution">
    <text evidence="2">The sequence shown here is derived from an EMBL/GenBank/DDBJ whole genome shotgun (WGS) entry which is preliminary data.</text>
</comment>
<feature type="compositionally biased region" description="Polar residues" evidence="1">
    <location>
        <begin position="1"/>
        <end position="10"/>
    </location>
</feature>
<dbReference type="AlphaFoldDB" id="K5D2P5"/>
<feature type="compositionally biased region" description="Polar residues" evidence="1">
    <location>
        <begin position="29"/>
        <end position="45"/>
    </location>
</feature>